<accession>A0A6J4TW53</accession>
<reference evidence="3" key="1">
    <citation type="submission" date="2020-02" db="EMBL/GenBank/DDBJ databases">
        <authorList>
            <person name="Meier V. D."/>
        </authorList>
    </citation>
    <scope>NUCLEOTIDE SEQUENCE</scope>
    <source>
        <strain evidence="3">AVDCRST_MAG23</strain>
    </source>
</reference>
<evidence type="ECO:0000256" key="1">
    <source>
        <dbReference type="SAM" id="MobiDB-lite"/>
    </source>
</evidence>
<feature type="region of interest" description="Disordered" evidence="1">
    <location>
        <begin position="66"/>
        <end position="90"/>
    </location>
</feature>
<keyword evidence="2" id="KW-0472">Membrane</keyword>
<dbReference type="EMBL" id="CADCWD010000051">
    <property type="protein sequence ID" value="CAA9533777.1"/>
    <property type="molecule type" value="Genomic_DNA"/>
</dbReference>
<dbReference type="AlphaFoldDB" id="A0A6J4TW53"/>
<gene>
    <name evidence="3" type="ORF">AVDCRST_MAG23-1259</name>
</gene>
<name>A0A6J4TW53_9SPHN</name>
<keyword evidence="2" id="KW-1133">Transmembrane helix</keyword>
<keyword evidence="2" id="KW-0812">Transmembrane</keyword>
<feature type="transmembrane region" description="Helical" evidence="2">
    <location>
        <begin position="15"/>
        <end position="33"/>
    </location>
</feature>
<protein>
    <submittedName>
        <fullName evidence="3">Uncharacterized protein</fullName>
    </submittedName>
</protein>
<proteinExistence type="predicted"/>
<feature type="transmembrane region" description="Helical" evidence="2">
    <location>
        <begin position="45"/>
        <end position="63"/>
    </location>
</feature>
<evidence type="ECO:0000256" key="2">
    <source>
        <dbReference type="SAM" id="Phobius"/>
    </source>
</evidence>
<sequence length="90" mass="10113">MLRKLGRLFVIKTRLEAFAVIYALAVGAVGRGFHYMEVYPGLRGYLFFAACSAAVFMAGGKILDATHRPRKPREERRNPSRDRRTQPSAG</sequence>
<evidence type="ECO:0000313" key="3">
    <source>
        <dbReference type="EMBL" id="CAA9533777.1"/>
    </source>
</evidence>
<organism evidence="3">
    <name type="scientific">uncultured Sphingosinicella sp</name>
    <dbReference type="NCBI Taxonomy" id="478748"/>
    <lineage>
        <taxon>Bacteria</taxon>
        <taxon>Pseudomonadati</taxon>
        <taxon>Pseudomonadota</taxon>
        <taxon>Alphaproteobacteria</taxon>
        <taxon>Sphingomonadales</taxon>
        <taxon>Sphingosinicellaceae</taxon>
        <taxon>Sphingosinicella</taxon>
        <taxon>environmental samples</taxon>
    </lineage>
</organism>